<proteinExistence type="predicted"/>
<name>A0A2I1E060_9GLOM</name>
<organism evidence="1 4">
    <name type="scientific">Rhizophagus irregularis</name>
    <dbReference type="NCBI Taxonomy" id="588596"/>
    <lineage>
        <taxon>Eukaryota</taxon>
        <taxon>Fungi</taxon>
        <taxon>Fungi incertae sedis</taxon>
        <taxon>Mucoromycota</taxon>
        <taxon>Glomeromycotina</taxon>
        <taxon>Glomeromycetes</taxon>
        <taxon>Glomerales</taxon>
        <taxon>Glomeraceae</taxon>
        <taxon>Rhizophagus</taxon>
    </lineage>
</organism>
<evidence type="ECO:0000313" key="2">
    <source>
        <dbReference type="EMBL" id="PKC74294.1"/>
    </source>
</evidence>
<dbReference type="VEuPathDB" id="FungiDB:RhiirFUN_006945"/>
<dbReference type="AlphaFoldDB" id="A0A2I1E060"/>
<accession>A0A2I1E060</accession>
<reference evidence="1 4" key="1">
    <citation type="submission" date="2016-04" db="EMBL/GenBank/DDBJ databases">
        <title>Genome analyses suggest a sexual origin of heterokaryosis in a supposedly ancient asexual fungus.</title>
        <authorList>
            <person name="Ropars J."/>
            <person name="Sedzielewska K."/>
            <person name="Noel J."/>
            <person name="Charron P."/>
            <person name="Farinelli L."/>
            <person name="Marton T."/>
            <person name="Kruger M."/>
            <person name="Pelin A."/>
            <person name="Brachmann A."/>
            <person name="Corradi N."/>
        </authorList>
    </citation>
    <scope>NUCLEOTIDE SEQUENCE [LARGE SCALE GENOMIC DNA]</scope>
    <source>
        <strain evidence="1 4">A5</strain>
    </source>
</reference>
<comment type="caution">
    <text evidence="1">The sequence shown here is derived from an EMBL/GenBank/DDBJ whole genome shotgun (WGS) entry which is preliminary data.</text>
</comment>
<dbReference type="VEuPathDB" id="FungiDB:FUN_004792"/>
<reference evidence="2 3" key="3">
    <citation type="submission" date="2017-10" db="EMBL/GenBank/DDBJ databases">
        <title>Extensive intraspecific genome diversity in a model arbuscular mycorrhizal fungus.</title>
        <authorList>
            <person name="Chen E.C.H."/>
            <person name="Morin E."/>
            <person name="Baudet D."/>
            <person name="Noel J."/>
            <person name="Ndikumana S."/>
            <person name="Charron P."/>
            <person name="St-Onge C."/>
            <person name="Giorgi J."/>
            <person name="Grigoriev I.V."/>
            <person name="Roux C."/>
            <person name="Martin F.M."/>
            <person name="Corradi N."/>
        </authorList>
    </citation>
    <scope>NUCLEOTIDE SEQUENCE [LARGE SCALE GENOMIC DNA]</scope>
    <source>
        <strain evidence="2 3">A1</strain>
    </source>
</reference>
<dbReference type="InterPro" id="IPR032675">
    <property type="entry name" value="LRR_dom_sf"/>
</dbReference>
<evidence type="ECO:0000313" key="1">
    <source>
        <dbReference type="EMBL" id="PKC17318.1"/>
    </source>
</evidence>
<dbReference type="EMBL" id="LLXH01000057">
    <property type="protein sequence ID" value="PKC74294.1"/>
    <property type="molecule type" value="Genomic_DNA"/>
</dbReference>
<reference evidence="2 3" key="4">
    <citation type="submission" date="2017-10" db="EMBL/GenBank/DDBJ databases">
        <title>Genome analyses suggest a sexual origin of heterokaryosis in a supposedly ancient asexual fungus.</title>
        <authorList>
            <person name="Corradi N."/>
            <person name="Sedzielewska K."/>
            <person name="Noel J."/>
            <person name="Charron P."/>
            <person name="Farinelli L."/>
            <person name="Marton T."/>
            <person name="Kruger M."/>
            <person name="Pelin A."/>
            <person name="Brachmann A."/>
            <person name="Corradi N."/>
        </authorList>
    </citation>
    <scope>NUCLEOTIDE SEQUENCE [LARGE SCALE GENOMIC DNA]</scope>
    <source>
        <strain evidence="2 3">A1</strain>
    </source>
</reference>
<gene>
    <name evidence="2" type="ORF">RhiirA1_409473</name>
    <name evidence="1" type="ORF">RhiirA5_346540</name>
</gene>
<sequence>MFGSNLEMVNDFLQTFCENSVIKYLDLSYPYFNAPIASRVTKTVNKACEVIGKVFRENQSIRELHLNGDSERRFGPSLGISLSGLKDNDTLEKLFIKGNAIG</sequence>
<dbReference type="EMBL" id="LLXJ01000019">
    <property type="protein sequence ID" value="PKC17318.1"/>
    <property type="molecule type" value="Genomic_DNA"/>
</dbReference>
<reference evidence="1 4" key="2">
    <citation type="submission" date="2017-09" db="EMBL/GenBank/DDBJ databases">
        <title>Extensive intraspecific genome diversity in a model arbuscular mycorrhizal fungus.</title>
        <authorList>
            <person name="Chen E.C."/>
            <person name="Morin E."/>
            <person name="Beaudet D."/>
            <person name="Noel J."/>
            <person name="Ndikumana S."/>
            <person name="Charron P."/>
            <person name="St-Onge C."/>
            <person name="Giorgi J."/>
            <person name="Grigoriev I.V."/>
            <person name="Roux C."/>
            <person name="Martin F.M."/>
            <person name="Corradi N."/>
        </authorList>
    </citation>
    <scope>NUCLEOTIDE SEQUENCE [LARGE SCALE GENOMIC DNA]</scope>
    <source>
        <strain evidence="1 4">A5</strain>
    </source>
</reference>
<dbReference type="Gene3D" id="3.80.10.10">
    <property type="entry name" value="Ribonuclease Inhibitor"/>
    <property type="match status" value="1"/>
</dbReference>
<protein>
    <submittedName>
        <fullName evidence="1">Uncharacterized protein</fullName>
    </submittedName>
</protein>
<evidence type="ECO:0000313" key="4">
    <source>
        <dbReference type="Proteomes" id="UP000232722"/>
    </source>
</evidence>
<evidence type="ECO:0000313" key="3">
    <source>
        <dbReference type="Proteomes" id="UP000232688"/>
    </source>
</evidence>
<dbReference type="OrthoDB" id="120976at2759"/>
<feature type="non-terminal residue" evidence="1">
    <location>
        <position position="102"/>
    </location>
</feature>
<dbReference type="Proteomes" id="UP000232722">
    <property type="component" value="Unassembled WGS sequence"/>
</dbReference>
<dbReference type="Proteomes" id="UP000232688">
    <property type="component" value="Unassembled WGS sequence"/>
</dbReference>
<dbReference type="VEuPathDB" id="FungiDB:RhiirA1_409473"/>
<dbReference type="SUPFAM" id="SSF52047">
    <property type="entry name" value="RNI-like"/>
    <property type="match status" value="1"/>
</dbReference>